<sequence length="92" mass="10876">MLKLDEKFLAIIRKNDMRSFHKAHRLLDAINNTVLEKAGHELCSRSEYHFRLGHEKYSDNALQFAHQIEGTLRFRGVNTSTLREKILYNMML</sequence>
<accession>A0A6C0F518</accession>
<protein>
    <submittedName>
        <fullName evidence="1">Uncharacterized protein</fullName>
    </submittedName>
</protein>
<dbReference type="EMBL" id="MN739026">
    <property type="protein sequence ID" value="QHT35733.1"/>
    <property type="molecule type" value="Genomic_DNA"/>
</dbReference>
<name>A0A6C0F518_9ZZZZ</name>
<proteinExistence type="predicted"/>
<reference evidence="1" key="1">
    <citation type="journal article" date="2020" name="Nature">
        <title>Giant virus diversity and host interactions through global metagenomics.</title>
        <authorList>
            <person name="Schulz F."/>
            <person name="Roux S."/>
            <person name="Paez-Espino D."/>
            <person name="Jungbluth S."/>
            <person name="Walsh D.A."/>
            <person name="Denef V.J."/>
            <person name="McMahon K.D."/>
            <person name="Konstantinidis K.T."/>
            <person name="Eloe-Fadrosh E.A."/>
            <person name="Kyrpides N.C."/>
            <person name="Woyke T."/>
        </authorList>
    </citation>
    <scope>NUCLEOTIDE SEQUENCE</scope>
    <source>
        <strain evidence="1">GVMAG-M-3300009181-41</strain>
    </source>
</reference>
<evidence type="ECO:0000313" key="1">
    <source>
        <dbReference type="EMBL" id="QHT35733.1"/>
    </source>
</evidence>
<dbReference type="AlphaFoldDB" id="A0A6C0F518"/>
<organism evidence="1">
    <name type="scientific">viral metagenome</name>
    <dbReference type="NCBI Taxonomy" id="1070528"/>
    <lineage>
        <taxon>unclassified sequences</taxon>
        <taxon>metagenomes</taxon>
        <taxon>organismal metagenomes</taxon>
    </lineage>
</organism>